<comment type="caution">
    <text evidence="1">The sequence shown here is derived from an EMBL/GenBank/DDBJ whole genome shotgun (WGS) entry which is preliminary data.</text>
</comment>
<dbReference type="Gene3D" id="2.60.40.1180">
    <property type="entry name" value="Golgi alpha-mannosidase II"/>
    <property type="match status" value="1"/>
</dbReference>
<dbReference type="InterPro" id="IPR013780">
    <property type="entry name" value="Glyco_hydro_b"/>
</dbReference>
<evidence type="ECO:0000313" key="2">
    <source>
        <dbReference type="Proteomes" id="UP000294752"/>
    </source>
</evidence>
<dbReference type="Proteomes" id="UP000294752">
    <property type="component" value="Unassembled WGS sequence"/>
</dbReference>
<accession>A0A4R7CS20</accession>
<name>A0A4R7CS20_9SPHI</name>
<protein>
    <recommendedName>
        <fullName evidence="3">Glycogen debranching enzyme GlgX</fullName>
    </recommendedName>
</protein>
<dbReference type="SUPFAM" id="SSF51011">
    <property type="entry name" value="Glycosyl hydrolase domain"/>
    <property type="match status" value="1"/>
</dbReference>
<dbReference type="SUPFAM" id="SSF51445">
    <property type="entry name" value="(Trans)glycosidases"/>
    <property type="match status" value="1"/>
</dbReference>
<gene>
    <name evidence="1" type="ORF">B0I21_11524</name>
</gene>
<proteinExistence type="predicted"/>
<dbReference type="EMBL" id="SNZV01000015">
    <property type="protein sequence ID" value="TDS06779.1"/>
    <property type="molecule type" value="Genomic_DNA"/>
</dbReference>
<dbReference type="Gene3D" id="3.20.20.80">
    <property type="entry name" value="Glycosidases"/>
    <property type="match status" value="1"/>
</dbReference>
<evidence type="ECO:0000313" key="1">
    <source>
        <dbReference type="EMBL" id="TDS06779.1"/>
    </source>
</evidence>
<evidence type="ECO:0008006" key="3">
    <source>
        <dbReference type="Google" id="ProtNLM"/>
    </source>
</evidence>
<dbReference type="RefSeq" id="WP_243836299.1">
    <property type="nucleotide sequence ID" value="NZ_SNZV01000015.1"/>
</dbReference>
<sequence length="165" mass="19236">MYCQDNELSWYNWAEVDQDLLEFTKKLIALRKNHPTFTRRKWFSGDPLRSTGIEDIVWFLLEGEPMPAEAWEASYAKSLAVYLNGRGIRSVDQKGNRITDDHVFLIFNAHHEAIDYQLPNSEYAGSWCLELYTDDSNENQETQFEACSKIRIEGRSSMVLLECKN</sequence>
<dbReference type="InterPro" id="IPR017853">
    <property type="entry name" value="GH"/>
</dbReference>
<dbReference type="PANTHER" id="PTHR43002">
    <property type="entry name" value="GLYCOGEN DEBRANCHING ENZYME"/>
    <property type="match status" value="1"/>
</dbReference>
<dbReference type="AlphaFoldDB" id="A0A4R7CS20"/>
<reference evidence="1 2" key="1">
    <citation type="submission" date="2019-03" db="EMBL/GenBank/DDBJ databases">
        <title>Genomic Encyclopedia of Type Strains, Phase III (KMG-III): the genomes of soil and plant-associated and newly described type strains.</title>
        <authorList>
            <person name="Whitman W."/>
        </authorList>
    </citation>
    <scope>NUCLEOTIDE SEQUENCE [LARGE SCALE GENOMIC DNA]</scope>
    <source>
        <strain evidence="1 2">CGMCC 1.12801</strain>
    </source>
</reference>
<keyword evidence="2" id="KW-1185">Reference proteome</keyword>
<organism evidence="1 2">
    <name type="scientific">Sphingobacterium paludis</name>
    <dbReference type="NCBI Taxonomy" id="1476465"/>
    <lineage>
        <taxon>Bacteria</taxon>
        <taxon>Pseudomonadati</taxon>
        <taxon>Bacteroidota</taxon>
        <taxon>Sphingobacteriia</taxon>
        <taxon>Sphingobacteriales</taxon>
        <taxon>Sphingobacteriaceae</taxon>
        <taxon>Sphingobacterium</taxon>
    </lineage>
</organism>